<evidence type="ECO:0000313" key="2">
    <source>
        <dbReference type="EMBL" id="GGL95416.1"/>
    </source>
</evidence>
<keyword evidence="1" id="KW-0472">Membrane</keyword>
<protein>
    <submittedName>
        <fullName evidence="2">Membrane protein</fullName>
    </submittedName>
</protein>
<evidence type="ECO:0000256" key="1">
    <source>
        <dbReference type="SAM" id="Phobius"/>
    </source>
</evidence>
<comment type="caution">
    <text evidence="2">The sequence shown here is derived from an EMBL/GenBank/DDBJ whole genome shotgun (WGS) entry which is preliminary data.</text>
</comment>
<organism evidence="2 3">
    <name type="scientific">Nakamurella endophytica</name>
    <dbReference type="NCBI Taxonomy" id="1748367"/>
    <lineage>
        <taxon>Bacteria</taxon>
        <taxon>Bacillati</taxon>
        <taxon>Actinomycetota</taxon>
        <taxon>Actinomycetes</taxon>
        <taxon>Nakamurellales</taxon>
        <taxon>Nakamurellaceae</taxon>
        <taxon>Nakamurella</taxon>
    </lineage>
</organism>
<dbReference type="RefSeq" id="WP_188940722.1">
    <property type="nucleotide sequence ID" value="NZ_BMNA01000002.1"/>
</dbReference>
<proteinExistence type="predicted"/>
<keyword evidence="3" id="KW-1185">Reference proteome</keyword>
<keyword evidence="1" id="KW-0812">Transmembrane</keyword>
<evidence type="ECO:0000313" key="3">
    <source>
        <dbReference type="Proteomes" id="UP000655208"/>
    </source>
</evidence>
<dbReference type="EMBL" id="BMNA01000002">
    <property type="protein sequence ID" value="GGL95416.1"/>
    <property type="molecule type" value="Genomic_DNA"/>
</dbReference>
<keyword evidence="1" id="KW-1133">Transmembrane helix</keyword>
<accession>A0A917SSK7</accession>
<feature type="transmembrane region" description="Helical" evidence="1">
    <location>
        <begin position="34"/>
        <end position="56"/>
    </location>
</feature>
<name>A0A917SSK7_9ACTN</name>
<sequence length="151" mass="16220">MRTKIVVAALVAALAVYFVFLTQRALDLIATGGIVPVGLGIGVLLLPVIGVVVVVFELRFGAATGRLARRLTREGGLPDPGDLPRRPSGRVERAAADAWFETVKARVEADPQSWQQWYALAQAYDLAGDRRRARAAMRRSIALEAAASPEG</sequence>
<dbReference type="AlphaFoldDB" id="A0A917SSK7"/>
<reference evidence="2" key="2">
    <citation type="submission" date="2020-09" db="EMBL/GenBank/DDBJ databases">
        <authorList>
            <person name="Sun Q."/>
            <person name="Zhou Y."/>
        </authorList>
    </citation>
    <scope>NUCLEOTIDE SEQUENCE</scope>
    <source>
        <strain evidence="2">CGMCC 4.7308</strain>
    </source>
</reference>
<dbReference type="Proteomes" id="UP000655208">
    <property type="component" value="Unassembled WGS sequence"/>
</dbReference>
<gene>
    <name evidence="2" type="ORF">GCM10011594_13790</name>
</gene>
<reference evidence="2" key="1">
    <citation type="journal article" date="2014" name="Int. J. Syst. Evol. Microbiol.">
        <title>Complete genome sequence of Corynebacterium casei LMG S-19264T (=DSM 44701T), isolated from a smear-ripened cheese.</title>
        <authorList>
            <consortium name="US DOE Joint Genome Institute (JGI-PGF)"/>
            <person name="Walter F."/>
            <person name="Albersmeier A."/>
            <person name="Kalinowski J."/>
            <person name="Ruckert C."/>
        </authorList>
    </citation>
    <scope>NUCLEOTIDE SEQUENCE</scope>
    <source>
        <strain evidence="2">CGMCC 4.7308</strain>
    </source>
</reference>